<dbReference type="GO" id="GO:0032259">
    <property type="term" value="P:methylation"/>
    <property type="evidence" value="ECO:0007669"/>
    <property type="project" value="UniProtKB-KW"/>
</dbReference>
<dbReference type="RefSeq" id="WP_010528198.1">
    <property type="nucleotide sequence ID" value="NZ_AFSL01000074.1"/>
</dbReference>
<dbReference type="Gene3D" id="3.40.1010.10">
    <property type="entry name" value="Cobalt-precorrin-4 Transmethylase, Domain 1"/>
    <property type="match status" value="1"/>
</dbReference>
<dbReference type="Pfam" id="PF00590">
    <property type="entry name" value="TP_methylase"/>
    <property type="match status" value="1"/>
</dbReference>
<dbReference type="GO" id="GO:0051266">
    <property type="term" value="F:sirohydrochlorin ferrochelatase activity"/>
    <property type="evidence" value="ECO:0007669"/>
    <property type="project" value="InterPro"/>
</dbReference>
<keyword evidence="4 15" id="KW-0489">Methyltransferase</keyword>
<evidence type="ECO:0000256" key="7">
    <source>
        <dbReference type="ARBA" id="ARBA00023002"/>
    </source>
</evidence>
<dbReference type="SUPFAM" id="SSF51735">
    <property type="entry name" value="NAD(P)-binding Rossmann-fold domains"/>
    <property type="match status" value="1"/>
</dbReference>
<dbReference type="eggNOG" id="COG0007">
    <property type="taxonomic scope" value="Bacteria"/>
</dbReference>
<proteinExistence type="inferred from homology"/>
<dbReference type="GO" id="GO:0004851">
    <property type="term" value="F:uroporphyrin-III C-methyltransferase activity"/>
    <property type="evidence" value="ECO:0007669"/>
    <property type="project" value="InterPro"/>
</dbReference>
<feature type="active site" description="Proton acceptor" evidence="14">
    <location>
        <position position="215"/>
    </location>
</feature>
<evidence type="ECO:0000256" key="3">
    <source>
        <dbReference type="ARBA" id="ARBA00022573"/>
    </source>
</evidence>
<keyword evidence="8" id="KW-0520">NAD</keyword>
<dbReference type="EMBL" id="FONA01000004">
    <property type="protein sequence ID" value="SFD93611.1"/>
    <property type="molecule type" value="Genomic_DNA"/>
</dbReference>
<evidence type="ECO:0000313" key="19">
    <source>
        <dbReference type="Proteomes" id="UP000181976"/>
    </source>
</evidence>
<feature type="region of interest" description="Disordered" evidence="16">
    <location>
        <begin position="153"/>
        <end position="177"/>
    </location>
</feature>
<evidence type="ECO:0000313" key="18">
    <source>
        <dbReference type="EMBL" id="SFD93611.1"/>
    </source>
</evidence>
<dbReference type="PANTHER" id="PTHR45790">
    <property type="entry name" value="SIROHEME SYNTHASE-RELATED"/>
    <property type="match status" value="1"/>
</dbReference>
<dbReference type="NCBIfam" id="TIGR01470">
    <property type="entry name" value="cysG_Nterm"/>
    <property type="match status" value="1"/>
</dbReference>
<dbReference type="PANTHER" id="PTHR45790:SF3">
    <property type="entry name" value="S-ADENOSYL-L-METHIONINE-DEPENDENT UROPORPHYRINOGEN III METHYLTRANSFERASE, CHLOROPLASTIC"/>
    <property type="match status" value="1"/>
</dbReference>
<dbReference type="Gene3D" id="3.30.950.10">
    <property type="entry name" value="Methyltransferase, Cobalt-precorrin-4 Transmethylase, Domain 2"/>
    <property type="match status" value="1"/>
</dbReference>
<dbReference type="InterPro" id="IPR035996">
    <property type="entry name" value="4pyrrol_Methylase_sf"/>
</dbReference>
<keyword evidence="6" id="KW-0949">S-adenosyl-L-methionine</keyword>
<dbReference type="InterPro" id="IPR014777">
    <property type="entry name" value="4pyrrole_Mease_sub1"/>
</dbReference>
<protein>
    <submittedName>
        <fullName evidence="18">Uroporphyrin-III C-methyltransferase / precorrin-2 dehydrogenase / sirohydrochlorin ferrochelatase</fullName>
    </submittedName>
</protein>
<evidence type="ECO:0000256" key="4">
    <source>
        <dbReference type="ARBA" id="ARBA00022603"/>
    </source>
</evidence>
<feature type="active site" description="Proton donor" evidence="14">
    <location>
        <position position="235"/>
    </location>
</feature>
<dbReference type="GO" id="GO:0019354">
    <property type="term" value="P:siroheme biosynthetic process"/>
    <property type="evidence" value="ECO:0007669"/>
    <property type="project" value="UniProtKB-UniPathway"/>
</dbReference>
<dbReference type="GO" id="GO:0043115">
    <property type="term" value="F:precorrin-2 dehydrogenase activity"/>
    <property type="evidence" value="ECO:0007669"/>
    <property type="project" value="UniProtKB-EC"/>
</dbReference>
<dbReference type="InterPro" id="IPR014776">
    <property type="entry name" value="4pyrrole_Mease_sub2"/>
</dbReference>
<dbReference type="GO" id="GO:0051287">
    <property type="term" value="F:NAD binding"/>
    <property type="evidence" value="ECO:0007669"/>
    <property type="project" value="InterPro"/>
</dbReference>
<dbReference type="STRING" id="385682.SAMN05444380_10471"/>
<dbReference type="InParanoid" id="A0A1I1WEZ8"/>
<dbReference type="InterPro" id="IPR000878">
    <property type="entry name" value="4pyrrol_Mease"/>
</dbReference>
<evidence type="ECO:0000256" key="5">
    <source>
        <dbReference type="ARBA" id="ARBA00022679"/>
    </source>
</evidence>
<evidence type="ECO:0000256" key="9">
    <source>
        <dbReference type="ARBA" id="ARBA00023239"/>
    </source>
</evidence>
<evidence type="ECO:0000256" key="8">
    <source>
        <dbReference type="ARBA" id="ARBA00023027"/>
    </source>
</evidence>
<keyword evidence="5 15" id="KW-0808">Transferase</keyword>
<evidence type="ECO:0000256" key="13">
    <source>
        <dbReference type="ARBA" id="ARBA00047561"/>
    </source>
</evidence>
<evidence type="ECO:0000256" key="11">
    <source>
        <dbReference type="ARBA" id="ARBA00023268"/>
    </source>
</evidence>
<dbReference type="AlphaFoldDB" id="A0A1I1WEZ8"/>
<keyword evidence="10" id="KW-0627">Porphyrin biosynthesis</keyword>
<dbReference type="InterPro" id="IPR036291">
    <property type="entry name" value="NAD(P)-bd_dom_sf"/>
</dbReference>
<keyword evidence="9" id="KW-0456">Lyase</keyword>
<reference evidence="18 19" key="1">
    <citation type="submission" date="2016-10" db="EMBL/GenBank/DDBJ databases">
        <authorList>
            <person name="de Groot N.N."/>
        </authorList>
    </citation>
    <scope>NUCLEOTIDE SEQUENCE [LARGE SCALE GENOMIC DNA]</scope>
    <source>
        <strain evidence="18 19">DSM 19012</strain>
    </source>
</reference>
<dbReference type="GO" id="GO:0009236">
    <property type="term" value="P:cobalamin biosynthetic process"/>
    <property type="evidence" value="ECO:0007669"/>
    <property type="project" value="UniProtKB-KW"/>
</dbReference>
<evidence type="ECO:0000256" key="12">
    <source>
        <dbReference type="ARBA" id="ARBA00025705"/>
    </source>
</evidence>
<evidence type="ECO:0000256" key="14">
    <source>
        <dbReference type="PIRSR" id="PIRSR036426-1"/>
    </source>
</evidence>
<gene>
    <name evidence="18" type="ORF">SAMN05444380_10471</name>
</gene>
<accession>A0A1I1WEZ8</accession>
<dbReference type="InterPro" id="IPR003043">
    <property type="entry name" value="Uropor_MeTrfase_CS"/>
</dbReference>
<name>A0A1I1WEZ8_9BACT</name>
<keyword evidence="11" id="KW-0511">Multifunctional enzyme</keyword>
<evidence type="ECO:0000256" key="6">
    <source>
        <dbReference type="ARBA" id="ARBA00022691"/>
    </source>
</evidence>
<dbReference type="NCBIfam" id="TIGR01469">
    <property type="entry name" value="cobA_cysG_Cterm"/>
    <property type="match status" value="1"/>
</dbReference>
<feature type="domain" description="Tetrapyrrole methylase" evidence="17">
    <location>
        <begin position="184"/>
        <end position="385"/>
    </location>
</feature>
<comment type="similarity">
    <text evidence="2 15">Belongs to the precorrin methyltransferase family.</text>
</comment>
<keyword evidence="3" id="KW-0169">Cobalamin biosynthesis</keyword>
<dbReference type="UniPathway" id="UPA00262">
    <property type="reaction ID" value="UER00222"/>
</dbReference>
<keyword evidence="7" id="KW-0560">Oxidoreductase</keyword>
<comment type="pathway">
    <text evidence="12">Porphyrin-containing compound metabolism; siroheme biosynthesis; precorrin-2 from uroporphyrinogen III: step 1/1.</text>
</comment>
<evidence type="ECO:0000256" key="16">
    <source>
        <dbReference type="SAM" id="MobiDB-lite"/>
    </source>
</evidence>
<comment type="catalytic activity">
    <reaction evidence="13">
        <text>precorrin-2 + NAD(+) = sirohydrochlorin + NADH + 2 H(+)</text>
        <dbReference type="Rhea" id="RHEA:15613"/>
        <dbReference type="ChEBI" id="CHEBI:15378"/>
        <dbReference type="ChEBI" id="CHEBI:57540"/>
        <dbReference type="ChEBI" id="CHEBI:57945"/>
        <dbReference type="ChEBI" id="CHEBI:58351"/>
        <dbReference type="ChEBI" id="CHEBI:58827"/>
        <dbReference type="EC" id="1.3.1.76"/>
    </reaction>
</comment>
<dbReference type="SUPFAM" id="SSF53790">
    <property type="entry name" value="Tetrapyrrole methylase"/>
    <property type="match status" value="1"/>
</dbReference>
<dbReference type="PIRSF" id="PIRSF036426">
    <property type="entry name" value="Sirohaem_synth"/>
    <property type="match status" value="1"/>
</dbReference>
<dbReference type="Pfam" id="PF13241">
    <property type="entry name" value="NAD_binding_7"/>
    <property type="match status" value="1"/>
</dbReference>
<comment type="pathway">
    <text evidence="1">Porphyrin-containing compound metabolism; siroheme biosynthesis; sirohydrochlorin from precorrin-2: step 1/1.</text>
</comment>
<dbReference type="OrthoDB" id="9815856at2"/>
<keyword evidence="19" id="KW-1185">Reference proteome</keyword>
<dbReference type="InterPro" id="IPR006367">
    <property type="entry name" value="Sirohaem_synthase_N"/>
</dbReference>
<evidence type="ECO:0000259" key="17">
    <source>
        <dbReference type="Pfam" id="PF00590"/>
    </source>
</evidence>
<dbReference type="InterPro" id="IPR006366">
    <property type="entry name" value="CobA/CysG_C"/>
</dbReference>
<evidence type="ECO:0000256" key="2">
    <source>
        <dbReference type="ARBA" id="ARBA00005879"/>
    </source>
</evidence>
<dbReference type="FunCoup" id="A0A1I1WEZ8">
    <property type="interactions" value="218"/>
</dbReference>
<sequence>MNNLKHHQQEYLPISVNITGKKILVVGGGNAALSKVKSLRRFNVSITVVGIKIDPAFLEIDNIHIIHKSYDPSDLDGFFMVYACTDNRHTNEIIREHCHARNILVNLADNPRLSDFVSPAIYREEDVTVAVGSNGKNVKQSIMIRDNIKKNSGSGLAGLPEPEKPGINGQPKPTENVKTTTYPKVVLAGFGPGDPELITLKTHNYLLEADIIFHDALLDAQFLENYPARKVAVGKRCGRHHIDQEEINQLLVAAAWNGKKVVRLKGGDPLIFGRAGEEIQFLNSHNIDVEIVPGITSAFAAAAQFQIPLTHREIGSSVAFCVGHNLAERELPQASTLVFYMGARQQCEISKILIKKGWNKNTPVALISNVSNPQSKVVISQLDQLCQHPLLQETPLLIIVGQVVKKMPEFEESNPPKEKKRA</sequence>
<dbReference type="InterPro" id="IPR050161">
    <property type="entry name" value="Siro_Cobalamin_biosynth"/>
</dbReference>
<dbReference type="InterPro" id="IPR012409">
    <property type="entry name" value="Sirohaem_synth"/>
</dbReference>
<dbReference type="FunFam" id="3.40.1010.10:FF:000001">
    <property type="entry name" value="Siroheme synthase"/>
    <property type="match status" value="1"/>
</dbReference>
<dbReference type="Proteomes" id="UP000181976">
    <property type="component" value="Unassembled WGS sequence"/>
</dbReference>
<evidence type="ECO:0000256" key="15">
    <source>
        <dbReference type="RuleBase" id="RU003960"/>
    </source>
</evidence>
<dbReference type="Gene3D" id="3.40.50.720">
    <property type="entry name" value="NAD(P)-binding Rossmann-like Domain"/>
    <property type="match status" value="1"/>
</dbReference>
<evidence type="ECO:0000256" key="10">
    <source>
        <dbReference type="ARBA" id="ARBA00023244"/>
    </source>
</evidence>
<dbReference type="CDD" id="cd11642">
    <property type="entry name" value="SUMT"/>
    <property type="match status" value="1"/>
</dbReference>
<dbReference type="NCBIfam" id="NF004790">
    <property type="entry name" value="PRK06136.1"/>
    <property type="match status" value="1"/>
</dbReference>
<evidence type="ECO:0000256" key="1">
    <source>
        <dbReference type="ARBA" id="ARBA00005010"/>
    </source>
</evidence>
<organism evidence="18 19">
    <name type="scientific">Thermophagus xiamenensis</name>
    <dbReference type="NCBI Taxonomy" id="385682"/>
    <lineage>
        <taxon>Bacteria</taxon>
        <taxon>Pseudomonadati</taxon>
        <taxon>Bacteroidota</taxon>
        <taxon>Bacteroidia</taxon>
        <taxon>Marinilabiliales</taxon>
        <taxon>Marinilabiliaceae</taxon>
        <taxon>Thermophagus</taxon>
    </lineage>
</organism>
<dbReference type="PROSITE" id="PS00840">
    <property type="entry name" value="SUMT_2"/>
    <property type="match status" value="1"/>
</dbReference>